<feature type="compositionally biased region" description="Basic and acidic residues" evidence="1">
    <location>
        <begin position="55"/>
        <end position="70"/>
    </location>
</feature>
<proteinExistence type="predicted"/>
<feature type="compositionally biased region" description="Polar residues" evidence="1">
    <location>
        <begin position="7"/>
        <end position="16"/>
    </location>
</feature>
<feature type="compositionally biased region" description="Low complexity" evidence="1">
    <location>
        <begin position="79"/>
        <end position="92"/>
    </location>
</feature>
<feature type="compositionally biased region" description="Low complexity" evidence="1">
    <location>
        <begin position="100"/>
        <end position="113"/>
    </location>
</feature>
<evidence type="ECO:0000313" key="3">
    <source>
        <dbReference type="Proteomes" id="UP000053611"/>
    </source>
</evidence>
<feature type="compositionally biased region" description="Low complexity" evidence="1">
    <location>
        <begin position="21"/>
        <end position="32"/>
    </location>
</feature>
<name>A0A0J0XIX2_9TREE</name>
<gene>
    <name evidence="2" type="ORF">CC85DRAFT_303679</name>
</gene>
<dbReference type="AlphaFoldDB" id="A0A0J0XIX2"/>
<organism evidence="2 3">
    <name type="scientific">Cutaneotrichosporon oleaginosum</name>
    <dbReference type="NCBI Taxonomy" id="879819"/>
    <lineage>
        <taxon>Eukaryota</taxon>
        <taxon>Fungi</taxon>
        <taxon>Dikarya</taxon>
        <taxon>Basidiomycota</taxon>
        <taxon>Agaricomycotina</taxon>
        <taxon>Tremellomycetes</taxon>
        <taxon>Trichosporonales</taxon>
        <taxon>Trichosporonaceae</taxon>
        <taxon>Cutaneotrichosporon</taxon>
    </lineage>
</organism>
<protein>
    <submittedName>
        <fullName evidence="2">Uncharacterized protein</fullName>
    </submittedName>
</protein>
<feature type="compositionally biased region" description="Pro residues" evidence="1">
    <location>
        <begin position="382"/>
        <end position="398"/>
    </location>
</feature>
<dbReference type="GeneID" id="28986091"/>
<dbReference type="RefSeq" id="XP_018277499.1">
    <property type="nucleotide sequence ID" value="XM_018425488.1"/>
</dbReference>
<evidence type="ECO:0000313" key="2">
    <source>
        <dbReference type="EMBL" id="KLT41008.1"/>
    </source>
</evidence>
<keyword evidence="3" id="KW-1185">Reference proteome</keyword>
<sequence length="473" mass="49001">MSPVDNMANTANQTYNKRPHTTYSPLTTMTSTIDASRERVPSPTPSSALSEDDFVDAHDGEDLRGGHKDTIPASPPTPAADATKTIEASQPEAPTPAGAPSPASAAASAAPEPARTPSPRPARLYLSPRRSSHTPSEGHTPMATAPTSPASPASPRTMTPATAATTPDPRPRLEGYGRPPLTPFAASAPFAPAPSAAPRSVSATMAHAFALAAQSDSDDDDDAPAPGLLDDDWSAFVQAQLVRLFPDFHDILEAQEAPSLRAEMQAMRGEIEVLRRVVAHVVQGPEAGLELDPVAMGLALAIVRAVDASRAGARPDAEVFAHDNLRALLAGVSTLVEATPATSLFGPMLEAAVASSTLDFESPPALAAPPSAPSPLSESEPLPSPPSLAPSPPSPTACPGPSSHTAHTTHPTHPSHALLDAHEQLEKAHDIAITPEIGTPPSSTPRPCIADAMCEEELEEVIELAEEAHKIVS</sequence>
<dbReference type="Proteomes" id="UP000053611">
    <property type="component" value="Unassembled WGS sequence"/>
</dbReference>
<reference evidence="2 3" key="1">
    <citation type="submission" date="2015-03" db="EMBL/GenBank/DDBJ databases">
        <title>Genomics and transcriptomics of the oil-accumulating basidiomycete yeast T. oleaginosus allow insights into substrate utilization and the diverse evolutionary trajectories of mating systems in fungi.</title>
        <authorList>
            <consortium name="DOE Joint Genome Institute"/>
            <person name="Kourist R."/>
            <person name="Kracht O."/>
            <person name="Bracharz F."/>
            <person name="Lipzen A."/>
            <person name="Nolan M."/>
            <person name="Ohm R."/>
            <person name="Grigoriev I."/>
            <person name="Sun S."/>
            <person name="Heitman J."/>
            <person name="Bruck T."/>
            <person name="Nowrousian M."/>
        </authorList>
    </citation>
    <scope>NUCLEOTIDE SEQUENCE [LARGE SCALE GENOMIC DNA]</scope>
    <source>
        <strain evidence="2 3">IBC0246</strain>
    </source>
</reference>
<evidence type="ECO:0000256" key="1">
    <source>
        <dbReference type="SAM" id="MobiDB-lite"/>
    </source>
</evidence>
<feature type="region of interest" description="Disordered" evidence="1">
    <location>
        <begin position="361"/>
        <end position="414"/>
    </location>
</feature>
<feature type="compositionally biased region" description="Low complexity" evidence="1">
    <location>
        <begin position="140"/>
        <end position="167"/>
    </location>
</feature>
<dbReference type="EMBL" id="KQ087225">
    <property type="protein sequence ID" value="KLT41008.1"/>
    <property type="molecule type" value="Genomic_DNA"/>
</dbReference>
<accession>A0A0J0XIX2</accession>
<feature type="region of interest" description="Disordered" evidence="1">
    <location>
        <begin position="1"/>
        <end position="181"/>
    </location>
</feature>
<feature type="compositionally biased region" description="Low complexity" evidence="1">
    <location>
        <begin position="399"/>
        <end position="414"/>
    </location>
</feature>